<comment type="caution">
    <text evidence="2">The sequence shown here is derived from an EMBL/GenBank/DDBJ whole genome shotgun (WGS) entry which is preliminary data.</text>
</comment>
<dbReference type="PROSITE" id="PS00108">
    <property type="entry name" value="PROTEIN_KINASE_ST"/>
    <property type="match status" value="1"/>
</dbReference>
<name>A0AAD9AI59_9PEZI</name>
<protein>
    <recommendedName>
        <fullName evidence="1">Protein kinase domain-containing protein</fullName>
    </recommendedName>
</protein>
<organism evidence="2 3">
    <name type="scientific">Colletotrichum chrysophilum</name>
    <dbReference type="NCBI Taxonomy" id="1836956"/>
    <lineage>
        <taxon>Eukaryota</taxon>
        <taxon>Fungi</taxon>
        <taxon>Dikarya</taxon>
        <taxon>Ascomycota</taxon>
        <taxon>Pezizomycotina</taxon>
        <taxon>Sordariomycetes</taxon>
        <taxon>Hypocreomycetidae</taxon>
        <taxon>Glomerellales</taxon>
        <taxon>Glomerellaceae</taxon>
        <taxon>Colletotrichum</taxon>
        <taxon>Colletotrichum gloeosporioides species complex</taxon>
    </lineage>
</organism>
<dbReference type="GO" id="GO:0043531">
    <property type="term" value="F:ADP binding"/>
    <property type="evidence" value="ECO:0007669"/>
    <property type="project" value="InterPro"/>
</dbReference>
<dbReference type="PANTHER" id="PTHR35205">
    <property type="entry name" value="NB-ARC AND TPR DOMAIN PROTEIN"/>
    <property type="match status" value="1"/>
</dbReference>
<gene>
    <name evidence="2" type="ORF">CCHR01_09379</name>
</gene>
<evidence type="ECO:0000259" key="1">
    <source>
        <dbReference type="PROSITE" id="PS50011"/>
    </source>
</evidence>
<proteinExistence type="predicted"/>
<evidence type="ECO:0000313" key="3">
    <source>
        <dbReference type="Proteomes" id="UP001243330"/>
    </source>
</evidence>
<keyword evidence="3" id="KW-1185">Reference proteome</keyword>
<dbReference type="SMART" id="SM00220">
    <property type="entry name" value="S_TKc"/>
    <property type="match status" value="1"/>
</dbReference>
<dbReference type="GO" id="GO:0005524">
    <property type="term" value="F:ATP binding"/>
    <property type="evidence" value="ECO:0007669"/>
    <property type="project" value="InterPro"/>
</dbReference>
<dbReference type="EMBL" id="JAQOWY010000184">
    <property type="protein sequence ID" value="KAK1848004.1"/>
    <property type="molecule type" value="Genomic_DNA"/>
</dbReference>
<dbReference type="InterPro" id="IPR000719">
    <property type="entry name" value="Prot_kinase_dom"/>
</dbReference>
<reference evidence="2" key="1">
    <citation type="submission" date="2023-01" db="EMBL/GenBank/DDBJ databases">
        <title>Colletotrichum chrysophilum M932 genome sequence.</title>
        <authorList>
            <person name="Baroncelli R."/>
        </authorList>
    </citation>
    <scope>NUCLEOTIDE SEQUENCE</scope>
    <source>
        <strain evidence="2">M932</strain>
    </source>
</reference>
<sequence>MKNNKATARNNSRRKRQLVRICNGLPALQIRPKPDLDSPLHHPFFLASRVRKLWEHQNNLGDVLFDLSPRQLASVWKSSLLFVTFLVYIEAPPLRYTHLSSLLFRDGDETTPRYRDEEMPYTKDDLAALNLSPAKTSRWEEQYLFYPATIVLNPQTAPTIQVIPNMLTRIPFMECDPAQEHGGYGDVQFFKLAPEYVEDEDPSHRNLVPEHQRQPLVVAVKSFYSRADGLTEAENMRLLRKGQAGDHSISLCNAVVEHGSSGSSSSRLLIFFPRAELGDLGQFLRGGMHSDGNDMRSYDFKDRFPHAHAHGWGNVELARALLQQCHKLAGALRFLHSGFLVDGRWVRCAHMDLKPNNIIIFGGDGAVGRWKLCDFGISVLKDEKGDGHMGEDYHYHDNQMTFNTNARRGRGQYQAPEVPEWWGPHLTESVLTGGTGTDSNAGPGAAEPVGRVGRSVDIWSFGCIFAEVLAFALGGPRNVEGFLAARRQVFNHVGDVNFHSPSNSNSNSASSSSSHRGFVVRPQVLLWLGEQCATAESPVWSNCWAGYIRRILRVDPRERPDAAALERHVHHVWDDALRCPREPTSRCEVFRYDYVSEIALELPSNGESAPVPQTSPSLPLPTSPADVPPAIAATVTPSNVSFEVPVSSNPLFTGRRKIIAEMENFYFEGGRDGTQQQRLVLTGLGGVGKTQIATAFAYDAYHAGRYATVLWVFAVDEQEIVKSFTQLAKTLGLFPRTSSEDRQQQDMPPMALALLQWLSREEGKRSSRWLLVFDNVDDLDTFDISRFFPRVPWGHILVTSRRREARRLGHQIQVGVMDEEEAVNLLKRCSGVAAEADDGVDEEAARDVARTLGFLPLALDQAGAYITEQAIDFAEYKDLYRESHDDLLRHKPPRAVWSYEKTVFTTWEISFHAVAIRNPVAARLLDLAAFFHSDGAPFALMCNLAQIRRSEPQQRLLLRDFVDFVQTPADYDQLVGRAPPELRVSRMKIGEAIGTLASFSLVDQKTMSTHPLVHYWLKERQSSSERIASGRAAIFLALSALINAYDASRFAEGETLYPYLFTCLDNLHNTPDLLSDTELHQIGACMIAVDAWIPVSFDHGTLHRADRFYDLVAGRREHAEWRIPDAMLAVRRAIRLKSMGRRRECSDHCARYLAAFQQRSRLDKIYAASMARTSAPCFYREGDYDGAERVYEYVDDSLDDSGAMLQRARKQLVLGSIKIDRGLPDEAAAVLEGCAREMDKGIGQEHFLRRVWHQLMASARLAQGRPAEAEAEVMKELAERMRMLNRGKIEFSFSDYELAEVYNQALRAQGRFAEGKAWLAALLDKTASEKPRPARSLAELSLILVELDEATTLFTSDHEDKRKVDDMMARAERKFVEAAAVYELEWNRGMWSFKHFHRTMTDFRKRLGQ</sequence>
<accession>A0AAD9AI59</accession>
<dbReference type="PANTHER" id="PTHR35205:SF1">
    <property type="entry name" value="ZU5 DOMAIN-CONTAINING PROTEIN"/>
    <property type="match status" value="1"/>
</dbReference>
<dbReference type="Gene3D" id="1.25.40.10">
    <property type="entry name" value="Tetratricopeptide repeat domain"/>
    <property type="match status" value="1"/>
</dbReference>
<evidence type="ECO:0000313" key="2">
    <source>
        <dbReference type="EMBL" id="KAK1848004.1"/>
    </source>
</evidence>
<dbReference type="SUPFAM" id="SSF56112">
    <property type="entry name" value="Protein kinase-like (PK-like)"/>
    <property type="match status" value="1"/>
</dbReference>
<dbReference type="Proteomes" id="UP001243330">
    <property type="component" value="Unassembled WGS sequence"/>
</dbReference>
<dbReference type="InterPro" id="IPR011990">
    <property type="entry name" value="TPR-like_helical_dom_sf"/>
</dbReference>
<dbReference type="Pfam" id="PF00931">
    <property type="entry name" value="NB-ARC"/>
    <property type="match status" value="1"/>
</dbReference>
<dbReference type="Gene3D" id="1.10.510.10">
    <property type="entry name" value="Transferase(Phosphotransferase) domain 1"/>
    <property type="match status" value="1"/>
</dbReference>
<dbReference type="InterPro" id="IPR008271">
    <property type="entry name" value="Ser/Thr_kinase_AS"/>
</dbReference>
<dbReference type="InterPro" id="IPR027417">
    <property type="entry name" value="P-loop_NTPase"/>
</dbReference>
<dbReference type="SUPFAM" id="SSF48452">
    <property type="entry name" value="TPR-like"/>
    <property type="match status" value="1"/>
</dbReference>
<dbReference type="InterPro" id="IPR011009">
    <property type="entry name" value="Kinase-like_dom_sf"/>
</dbReference>
<dbReference type="InterPro" id="IPR002182">
    <property type="entry name" value="NB-ARC"/>
</dbReference>
<feature type="domain" description="Protein kinase" evidence="1">
    <location>
        <begin position="173"/>
        <end position="574"/>
    </location>
</feature>
<dbReference type="SUPFAM" id="SSF52540">
    <property type="entry name" value="P-loop containing nucleoside triphosphate hydrolases"/>
    <property type="match status" value="1"/>
</dbReference>
<dbReference type="PROSITE" id="PS50011">
    <property type="entry name" value="PROTEIN_KINASE_DOM"/>
    <property type="match status" value="1"/>
</dbReference>
<dbReference type="Gene3D" id="3.40.50.300">
    <property type="entry name" value="P-loop containing nucleotide triphosphate hydrolases"/>
    <property type="match status" value="1"/>
</dbReference>
<dbReference type="GO" id="GO:0004672">
    <property type="term" value="F:protein kinase activity"/>
    <property type="evidence" value="ECO:0007669"/>
    <property type="project" value="InterPro"/>
</dbReference>